<evidence type="ECO:0000256" key="1">
    <source>
        <dbReference type="SAM" id="Phobius"/>
    </source>
</evidence>
<accession>A0ABQ5G2P7</accession>
<evidence type="ECO:0000313" key="2">
    <source>
        <dbReference type="EMBL" id="GJT69127.1"/>
    </source>
</evidence>
<feature type="transmembrane region" description="Helical" evidence="1">
    <location>
        <begin position="268"/>
        <end position="287"/>
    </location>
</feature>
<reference evidence="2" key="2">
    <citation type="submission" date="2022-01" db="EMBL/GenBank/DDBJ databases">
        <authorList>
            <person name="Yamashiro T."/>
            <person name="Shiraishi A."/>
            <person name="Satake H."/>
            <person name="Nakayama K."/>
        </authorList>
    </citation>
    <scope>NUCLEOTIDE SEQUENCE</scope>
</reference>
<keyword evidence="1" id="KW-1133">Transmembrane helix</keyword>
<gene>
    <name evidence="2" type="ORF">Tco_1028413</name>
</gene>
<keyword evidence="1" id="KW-0812">Transmembrane</keyword>
<evidence type="ECO:0000313" key="3">
    <source>
        <dbReference type="Proteomes" id="UP001151760"/>
    </source>
</evidence>
<proteinExistence type="predicted"/>
<keyword evidence="1" id="KW-0472">Membrane</keyword>
<name>A0ABQ5G2P7_9ASTR</name>
<keyword evidence="3" id="KW-1185">Reference proteome</keyword>
<dbReference type="EMBL" id="BQNB010017960">
    <property type="protein sequence ID" value="GJT69127.1"/>
    <property type="molecule type" value="Genomic_DNA"/>
</dbReference>
<sequence length="378" mass="42731">MTLNEFGKDEILLTLVWQPNAVAAVPDISSLFVCLFEPAIQLFFALLLLGSLFPDTRMLAGQPQPGHVVAAMAGCFAKEFKTLSVAELGWVLRLHRGSLGAEQDAENGWIWVMLMEMDACVTRALSFKAFVSLSKQYFAAYRRGIITFDVMRRYCASKDIRKKPKDFANEHGFYSFFVMCRSSSARPGVYYRVKTTFWRIKTLRSLKYVVDAAKGELPRRVFERNSGTDCWIEAMVWQVIRFAAMGIEKTKAVMIFFRNRIYGKRLPVSWLGSHIYTVVAAMAGILFRGTTVIWLRKFEPNTIMRRSDSVKKLNLAIPNKEAEVLLLYKDLANHCDCYSIVCFALTAAARFIDANQTVGEKVTACVPFDGCCGIDRDG</sequence>
<dbReference type="Proteomes" id="UP001151760">
    <property type="component" value="Unassembled WGS sequence"/>
</dbReference>
<reference evidence="2" key="1">
    <citation type="journal article" date="2022" name="Int. J. Mol. Sci.">
        <title>Draft Genome of Tanacetum Coccineum: Genomic Comparison of Closely Related Tanacetum-Family Plants.</title>
        <authorList>
            <person name="Yamashiro T."/>
            <person name="Shiraishi A."/>
            <person name="Nakayama K."/>
            <person name="Satake H."/>
        </authorList>
    </citation>
    <scope>NUCLEOTIDE SEQUENCE</scope>
</reference>
<feature type="transmembrane region" description="Helical" evidence="1">
    <location>
        <begin position="28"/>
        <end position="49"/>
    </location>
</feature>
<organism evidence="2 3">
    <name type="scientific">Tanacetum coccineum</name>
    <dbReference type="NCBI Taxonomy" id="301880"/>
    <lineage>
        <taxon>Eukaryota</taxon>
        <taxon>Viridiplantae</taxon>
        <taxon>Streptophyta</taxon>
        <taxon>Embryophyta</taxon>
        <taxon>Tracheophyta</taxon>
        <taxon>Spermatophyta</taxon>
        <taxon>Magnoliopsida</taxon>
        <taxon>eudicotyledons</taxon>
        <taxon>Gunneridae</taxon>
        <taxon>Pentapetalae</taxon>
        <taxon>asterids</taxon>
        <taxon>campanulids</taxon>
        <taxon>Asterales</taxon>
        <taxon>Asteraceae</taxon>
        <taxon>Asteroideae</taxon>
        <taxon>Anthemideae</taxon>
        <taxon>Anthemidinae</taxon>
        <taxon>Tanacetum</taxon>
    </lineage>
</organism>
<comment type="caution">
    <text evidence="2">The sequence shown here is derived from an EMBL/GenBank/DDBJ whole genome shotgun (WGS) entry which is preliminary data.</text>
</comment>
<protein>
    <submittedName>
        <fullName evidence="2">Uncharacterized protein</fullName>
    </submittedName>
</protein>